<reference evidence="2 3" key="1">
    <citation type="submission" date="2024-10" db="EMBL/GenBank/DDBJ databases">
        <authorList>
            <person name="Kim D."/>
        </authorList>
    </citation>
    <scope>NUCLEOTIDE SEQUENCE [LARGE SCALE GENOMIC DNA]</scope>
    <source>
        <strain evidence="2">BH-2024</strain>
    </source>
</reference>
<evidence type="ECO:0000313" key="3">
    <source>
        <dbReference type="Proteomes" id="UP001620626"/>
    </source>
</evidence>
<evidence type="ECO:0000313" key="2">
    <source>
        <dbReference type="EMBL" id="KAL3086605.1"/>
    </source>
</evidence>
<keyword evidence="1" id="KW-0732">Signal</keyword>
<comment type="caution">
    <text evidence="2">The sequence shown here is derived from an EMBL/GenBank/DDBJ whole genome shotgun (WGS) entry which is preliminary data.</text>
</comment>
<sequence length="170" mass="18860">MLFGIFCSILFTFSDFSSAKDAILSHCDSQLQILLNATPNFASGVEQRTYTVFCQIPNSVVLTSHWPFDLLGSFSEILPNCATFCVGCSVTHKPISTISSDGHSLTFGCLNSDQSSLTVLSVSLPYPYLVVLSIYRKPLMTPPPKVPKFRLFPHFDLRLPADFFFPFGCE</sequence>
<dbReference type="EMBL" id="JBICBT010001037">
    <property type="protein sequence ID" value="KAL3086605.1"/>
    <property type="molecule type" value="Genomic_DNA"/>
</dbReference>
<feature type="chain" id="PRO_5044774027" evidence="1">
    <location>
        <begin position="20"/>
        <end position="170"/>
    </location>
</feature>
<organism evidence="2 3">
    <name type="scientific">Heterodera trifolii</name>
    <dbReference type="NCBI Taxonomy" id="157864"/>
    <lineage>
        <taxon>Eukaryota</taxon>
        <taxon>Metazoa</taxon>
        <taxon>Ecdysozoa</taxon>
        <taxon>Nematoda</taxon>
        <taxon>Chromadorea</taxon>
        <taxon>Rhabditida</taxon>
        <taxon>Tylenchina</taxon>
        <taxon>Tylenchomorpha</taxon>
        <taxon>Tylenchoidea</taxon>
        <taxon>Heteroderidae</taxon>
        <taxon>Heteroderinae</taxon>
        <taxon>Heterodera</taxon>
    </lineage>
</organism>
<gene>
    <name evidence="2" type="ORF">niasHT_037731</name>
</gene>
<feature type="signal peptide" evidence="1">
    <location>
        <begin position="1"/>
        <end position="19"/>
    </location>
</feature>
<proteinExistence type="predicted"/>
<protein>
    <submittedName>
        <fullName evidence="2">Uncharacterized protein</fullName>
    </submittedName>
</protein>
<dbReference type="Proteomes" id="UP001620626">
    <property type="component" value="Unassembled WGS sequence"/>
</dbReference>
<name>A0ABD2J7N4_9BILA</name>
<evidence type="ECO:0000256" key="1">
    <source>
        <dbReference type="SAM" id="SignalP"/>
    </source>
</evidence>
<accession>A0ABD2J7N4</accession>
<dbReference type="AlphaFoldDB" id="A0ABD2J7N4"/>
<keyword evidence="3" id="KW-1185">Reference proteome</keyword>